<name>A0AAP0NNP8_9MAGN</name>
<dbReference type="EMBL" id="JBBNAF010000009">
    <property type="protein sequence ID" value="KAK9114142.1"/>
    <property type="molecule type" value="Genomic_DNA"/>
</dbReference>
<dbReference type="AlphaFoldDB" id="A0AAP0NNP8"/>
<organism evidence="1 2">
    <name type="scientific">Stephania yunnanensis</name>
    <dbReference type="NCBI Taxonomy" id="152371"/>
    <lineage>
        <taxon>Eukaryota</taxon>
        <taxon>Viridiplantae</taxon>
        <taxon>Streptophyta</taxon>
        <taxon>Embryophyta</taxon>
        <taxon>Tracheophyta</taxon>
        <taxon>Spermatophyta</taxon>
        <taxon>Magnoliopsida</taxon>
        <taxon>Ranunculales</taxon>
        <taxon>Menispermaceae</taxon>
        <taxon>Menispermoideae</taxon>
        <taxon>Cissampelideae</taxon>
        <taxon>Stephania</taxon>
    </lineage>
</organism>
<dbReference type="Proteomes" id="UP001420932">
    <property type="component" value="Unassembled WGS sequence"/>
</dbReference>
<evidence type="ECO:0000313" key="1">
    <source>
        <dbReference type="EMBL" id="KAK9114142.1"/>
    </source>
</evidence>
<evidence type="ECO:0000313" key="2">
    <source>
        <dbReference type="Proteomes" id="UP001420932"/>
    </source>
</evidence>
<protein>
    <submittedName>
        <fullName evidence="1">Uncharacterized protein</fullName>
    </submittedName>
</protein>
<reference evidence="1 2" key="1">
    <citation type="submission" date="2024-01" db="EMBL/GenBank/DDBJ databases">
        <title>Genome assemblies of Stephania.</title>
        <authorList>
            <person name="Yang L."/>
        </authorList>
    </citation>
    <scope>NUCLEOTIDE SEQUENCE [LARGE SCALE GENOMIC DNA]</scope>
    <source>
        <strain evidence="1">YNDBR</strain>
        <tissue evidence="1">Leaf</tissue>
    </source>
</reference>
<accession>A0AAP0NNP8</accession>
<gene>
    <name evidence="1" type="ORF">Syun_020939</name>
</gene>
<sequence>MVQKATPRPKTRVCFALLRLYDPDPVAPALGGLGVFGQLSIVSFDTHFSLPQPPARAKCRHLAIYSEDIGVALLRTLL</sequence>
<keyword evidence="2" id="KW-1185">Reference proteome</keyword>
<comment type="caution">
    <text evidence="1">The sequence shown here is derived from an EMBL/GenBank/DDBJ whole genome shotgun (WGS) entry which is preliminary data.</text>
</comment>
<proteinExistence type="predicted"/>